<sequence>MFVCMRFISNLIMCGYAAVMLVMIPCIAQADVFNDAFDGNLNQISDVSGYERIDDPQTKLPLYIGALIGWTGFIGINMMIQIVLGTYEYMTAHDNAEKVLAAKKRFRNTIYASIILVSGYILVAVIVGIFSVATGVK</sequence>
<organism evidence="3 4">
    <name type="scientific">Candidatus Falkowbacteria bacterium RIFOXYA2_FULL_47_9</name>
    <dbReference type="NCBI Taxonomy" id="1797995"/>
    <lineage>
        <taxon>Bacteria</taxon>
        <taxon>Candidatus Falkowiibacteriota</taxon>
    </lineage>
</organism>
<proteinExistence type="predicted"/>
<feature type="transmembrane region" description="Helical" evidence="1">
    <location>
        <begin position="110"/>
        <end position="133"/>
    </location>
</feature>
<protein>
    <recommendedName>
        <fullName evidence="5">Interferon-induced transmembrane protein</fullName>
    </recommendedName>
</protein>
<feature type="chain" id="PRO_5009521246" description="Interferon-induced transmembrane protein" evidence="2">
    <location>
        <begin position="31"/>
        <end position="137"/>
    </location>
</feature>
<reference evidence="3 4" key="1">
    <citation type="journal article" date="2016" name="Nat. Commun.">
        <title>Thousands of microbial genomes shed light on interconnected biogeochemical processes in an aquifer system.</title>
        <authorList>
            <person name="Anantharaman K."/>
            <person name="Brown C.T."/>
            <person name="Hug L.A."/>
            <person name="Sharon I."/>
            <person name="Castelle C.J."/>
            <person name="Probst A.J."/>
            <person name="Thomas B.C."/>
            <person name="Singh A."/>
            <person name="Wilkins M.J."/>
            <person name="Karaoz U."/>
            <person name="Brodie E.L."/>
            <person name="Williams K.H."/>
            <person name="Hubbard S.S."/>
            <person name="Banfield J.F."/>
        </authorList>
    </citation>
    <scope>NUCLEOTIDE SEQUENCE [LARGE SCALE GENOMIC DNA]</scope>
</reference>
<keyword evidence="1" id="KW-1133">Transmembrane helix</keyword>
<name>A0A1F5SJD8_9BACT</name>
<dbReference type="STRING" id="1797995.A2242_04070"/>
<evidence type="ECO:0000256" key="1">
    <source>
        <dbReference type="SAM" id="Phobius"/>
    </source>
</evidence>
<keyword evidence="2" id="KW-0732">Signal</keyword>
<evidence type="ECO:0000256" key="2">
    <source>
        <dbReference type="SAM" id="SignalP"/>
    </source>
</evidence>
<accession>A0A1F5SJD8</accession>
<keyword evidence="1" id="KW-0472">Membrane</keyword>
<dbReference type="EMBL" id="MFGC01000045">
    <property type="protein sequence ID" value="OGF26553.1"/>
    <property type="molecule type" value="Genomic_DNA"/>
</dbReference>
<dbReference type="AlphaFoldDB" id="A0A1F5SJD8"/>
<keyword evidence="1" id="KW-0812">Transmembrane</keyword>
<evidence type="ECO:0008006" key="5">
    <source>
        <dbReference type="Google" id="ProtNLM"/>
    </source>
</evidence>
<dbReference type="Proteomes" id="UP000178925">
    <property type="component" value="Unassembled WGS sequence"/>
</dbReference>
<gene>
    <name evidence="3" type="ORF">A2242_04070</name>
</gene>
<feature type="signal peptide" evidence="2">
    <location>
        <begin position="1"/>
        <end position="30"/>
    </location>
</feature>
<comment type="caution">
    <text evidence="3">The sequence shown here is derived from an EMBL/GenBank/DDBJ whole genome shotgun (WGS) entry which is preliminary data.</text>
</comment>
<evidence type="ECO:0000313" key="3">
    <source>
        <dbReference type="EMBL" id="OGF26553.1"/>
    </source>
</evidence>
<evidence type="ECO:0000313" key="4">
    <source>
        <dbReference type="Proteomes" id="UP000178925"/>
    </source>
</evidence>
<feature type="transmembrane region" description="Helical" evidence="1">
    <location>
        <begin position="62"/>
        <end position="89"/>
    </location>
</feature>